<reference evidence="2 3" key="1">
    <citation type="submission" date="2017-12" db="EMBL/GenBank/DDBJ databases">
        <title>Comparative genomics of Botrytis spp.</title>
        <authorList>
            <person name="Valero-Jimenez C.A."/>
            <person name="Tapia P."/>
            <person name="Veloso J."/>
            <person name="Silva-Moreno E."/>
            <person name="Staats M."/>
            <person name="Valdes J.H."/>
            <person name="Van Kan J.A.L."/>
        </authorList>
    </citation>
    <scope>NUCLEOTIDE SEQUENCE [LARGE SCALE GENOMIC DNA]</scope>
    <source>
        <strain evidence="2 3">Bt9001</strain>
    </source>
</reference>
<dbReference type="AlphaFoldDB" id="A0A4Z1ESK9"/>
<gene>
    <name evidence="2" type="ORF">BTUL_0069g00200</name>
</gene>
<evidence type="ECO:0000313" key="2">
    <source>
        <dbReference type="EMBL" id="TGO13453.1"/>
    </source>
</evidence>
<name>A0A4Z1ESK9_9HELO</name>
<dbReference type="Proteomes" id="UP000297777">
    <property type="component" value="Unassembled WGS sequence"/>
</dbReference>
<proteinExistence type="predicted"/>
<protein>
    <submittedName>
        <fullName evidence="2">Uncharacterized protein</fullName>
    </submittedName>
</protein>
<evidence type="ECO:0000313" key="3">
    <source>
        <dbReference type="Proteomes" id="UP000297777"/>
    </source>
</evidence>
<accession>A0A4Z1ESK9</accession>
<evidence type="ECO:0000256" key="1">
    <source>
        <dbReference type="SAM" id="MobiDB-lite"/>
    </source>
</evidence>
<dbReference type="EMBL" id="PQXH01000069">
    <property type="protein sequence ID" value="TGO13453.1"/>
    <property type="molecule type" value="Genomic_DNA"/>
</dbReference>
<feature type="region of interest" description="Disordered" evidence="1">
    <location>
        <begin position="1"/>
        <end position="20"/>
    </location>
</feature>
<comment type="caution">
    <text evidence="2">The sequence shown here is derived from an EMBL/GenBank/DDBJ whole genome shotgun (WGS) entry which is preliminary data.</text>
</comment>
<keyword evidence="3" id="KW-1185">Reference proteome</keyword>
<dbReference type="OrthoDB" id="3546711at2759"/>
<sequence length="123" mass="14436">MSSLPPKASGPEFQSTEPTPTFDLLPTEIHLRIFAHYWSFGSLKFETAFEERVIDVRMGMFHDVNFDDVRSEMALLFVNKRIHDRFEDFIYGQAGLDLRFCIAHVIEPELKPWSAAESWWKRL</sequence>
<organism evidence="2 3">
    <name type="scientific">Botrytis tulipae</name>
    <dbReference type="NCBI Taxonomy" id="87230"/>
    <lineage>
        <taxon>Eukaryota</taxon>
        <taxon>Fungi</taxon>
        <taxon>Dikarya</taxon>
        <taxon>Ascomycota</taxon>
        <taxon>Pezizomycotina</taxon>
        <taxon>Leotiomycetes</taxon>
        <taxon>Helotiales</taxon>
        <taxon>Sclerotiniaceae</taxon>
        <taxon>Botrytis</taxon>
    </lineage>
</organism>